<dbReference type="Proteomes" id="UP000826656">
    <property type="component" value="Unassembled WGS sequence"/>
</dbReference>
<keyword evidence="4" id="KW-0238">DNA-binding</keyword>
<evidence type="ECO:0000256" key="3">
    <source>
        <dbReference type="ARBA" id="ARBA00023015"/>
    </source>
</evidence>
<gene>
    <name evidence="8" type="ORF">KY290_024035</name>
</gene>
<keyword evidence="9" id="KW-1185">Reference proteome</keyword>
<dbReference type="CDD" id="cd00018">
    <property type="entry name" value="AP2"/>
    <property type="match status" value="1"/>
</dbReference>
<accession>A0ABQ7UPJ8</accession>
<evidence type="ECO:0000313" key="9">
    <source>
        <dbReference type="Proteomes" id="UP000826656"/>
    </source>
</evidence>
<evidence type="ECO:0000256" key="5">
    <source>
        <dbReference type="ARBA" id="ARBA00023163"/>
    </source>
</evidence>
<evidence type="ECO:0000256" key="4">
    <source>
        <dbReference type="ARBA" id="ARBA00023125"/>
    </source>
</evidence>
<comment type="caution">
    <text evidence="8">The sequence shown here is derived from an EMBL/GenBank/DDBJ whole genome shotgun (WGS) entry which is preliminary data.</text>
</comment>
<evidence type="ECO:0000313" key="8">
    <source>
        <dbReference type="EMBL" id="KAH0753765.1"/>
    </source>
</evidence>
<dbReference type="EMBL" id="JAIVGD010000018">
    <property type="protein sequence ID" value="KAH0753765.1"/>
    <property type="molecule type" value="Genomic_DNA"/>
</dbReference>
<evidence type="ECO:0000259" key="7">
    <source>
        <dbReference type="PROSITE" id="PS51032"/>
    </source>
</evidence>
<keyword evidence="5" id="KW-0804">Transcription</keyword>
<dbReference type="SUPFAM" id="SSF54171">
    <property type="entry name" value="DNA-binding domain"/>
    <property type="match status" value="1"/>
</dbReference>
<keyword evidence="2" id="KW-0936">Ethylene signaling pathway</keyword>
<dbReference type="InterPro" id="IPR036955">
    <property type="entry name" value="AP2/ERF_dom_sf"/>
</dbReference>
<evidence type="ECO:0000256" key="2">
    <source>
        <dbReference type="ARBA" id="ARBA00022745"/>
    </source>
</evidence>
<keyword evidence="3" id="KW-0805">Transcription regulation</keyword>
<proteinExistence type="predicted"/>
<dbReference type="PANTHER" id="PTHR31677">
    <property type="entry name" value="AP2 DOMAIN CLASS TRANSCRIPTION FACTOR"/>
    <property type="match status" value="1"/>
</dbReference>
<sequence>MKSNKIISKNSYVRLYPVGVRKRKNGKFCAEIKHPFNKKMVWLGTFVTADEAFESYKSKKAEFEELVMAKEAKKRQKFEKSVQESLMGVAENTNSSNGVEEKIDLFAEEKQESLMGDSENSNSNLNLNSISSNGVEEKSNLFAGEESDEELFKGTWVKISEGKEVMFSNNLGVPVIDNYGFLLGEFSVLDDLTFM</sequence>
<organism evidence="8 9">
    <name type="scientific">Solanum tuberosum</name>
    <name type="common">Potato</name>
    <dbReference type="NCBI Taxonomy" id="4113"/>
    <lineage>
        <taxon>Eukaryota</taxon>
        <taxon>Viridiplantae</taxon>
        <taxon>Streptophyta</taxon>
        <taxon>Embryophyta</taxon>
        <taxon>Tracheophyta</taxon>
        <taxon>Spermatophyta</taxon>
        <taxon>Magnoliopsida</taxon>
        <taxon>eudicotyledons</taxon>
        <taxon>Gunneridae</taxon>
        <taxon>Pentapetalae</taxon>
        <taxon>asterids</taxon>
        <taxon>lamiids</taxon>
        <taxon>Solanales</taxon>
        <taxon>Solanaceae</taxon>
        <taxon>Solanoideae</taxon>
        <taxon>Solaneae</taxon>
        <taxon>Solanum</taxon>
    </lineage>
</organism>
<dbReference type="PANTHER" id="PTHR31677:SF263">
    <property type="entry name" value="AP2_ERF DOMAIN-CONTAINING PROTEIN"/>
    <property type="match status" value="1"/>
</dbReference>
<protein>
    <recommendedName>
        <fullName evidence="7">AP2/ERF domain-containing protein</fullName>
    </recommendedName>
</protein>
<dbReference type="Gene3D" id="3.30.730.10">
    <property type="entry name" value="AP2/ERF domain"/>
    <property type="match status" value="1"/>
</dbReference>
<name>A0ABQ7UPJ8_SOLTU</name>
<evidence type="ECO:0000256" key="6">
    <source>
        <dbReference type="ARBA" id="ARBA00023242"/>
    </source>
</evidence>
<dbReference type="SMART" id="SM00380">
    <property type="entry name" value="AP2"/>
    <property type="match status" value="1"/>
</dbReference>
<reference evidence="8 9" key="1">
    <citation type="journal article" date="2021" name="bioRxiv">
        <title>Chromosome-scale and haplotype-resolved genome assembly of a tetraploid potato cultivar.</title>
        <authorList>
            <person name="Sun H."/>
            <person name="Jiao W.-B."/>
            <person name="Krause K."/>
            <person name="Campoy J.A."/>
            <person name="Goel M."/>
            <person name="Folz-Donahue K."/>
            <person name="Kukat C."/>
            <person name="Huettel B."/>
            <person name="Schneeberger K."/>
        </authorList>
    </citation>
    <scope>NUCLEOTIDE SEQUENCE [LARGE SCALE GENOMIC DNA]</scope>
    <source>
        <strain evidence="8">SolTubOtavaFocal</strain>
        <tissue evidence="8">Leaves</tissue>
    </source>
</reference>
<keyword evidence="6" id="KW-0539">Nucleus</keyword>
<dbReference type="PROSITE" id="PS51032">
    <property type="entry name" value="AP2_ERF"/>
    <property type="match status" value="1"/>
</dbReference>
<feature type="domain" description="AP2/ERF" evidence="7">
    <location>
        <begin position="16"/>
        <end position="79"/>
    </location>
</feature>
<evidence type="ECO:0000256" key="1">
    <source>
        <dbReference type="ARBA" id="ARBA00004123"/>
    </source>
</evidence>
<comment type="subcellular location">
    <subcellularLocation>
        <location evidence="1">Nucleus</location>
    </subcellularLocation>
</comment>
<dbReference type="InterPro" id="IPR016177">
    <property type="entry name" value="DNA-bd_dom_sf"/>
</dbReference>
<dbReference type="InterPro" id="IPR001471">
    <property type="entry name" value="AP2/ERF_dom"/>
</dbReference>